<name>A0ABW2C8R3_9PSEU</name>
<reference evidence="2" key="1">
    <citation type="journal article" date="2019" name="Int. J. Syst. Evol. Microbiol.">
        <title>The Global Catalogue of Microorganisms (GCM) 10K type strain sequencing project: providing services to taxonomists for standard genome sequencing and annotation.</title>
        <authorList>
            <consortium name="The Broad Institute Genomics Platform"/>
            <consortium name="The Broad Institute Genome Sequencing Center for Infectious Disease"/>
            <person name="Wu L."/>
            <person name="Ma J."/>
        </authorList>
    </citation>
    <scope>NUCLEOTIDE SEQUENCE [LARGE SCALE GENOMIC DNA]</scope>
    <source>
        <strain evidence="2">KCTC 32255</strain>
    </source>
</reference>
<keyword evidence="2" id="KW-1185">Reference proteome</keyword>
<protein>
    <submittedName>
        <fullName evidence="1">Uncharacterized protein</fullName>
    </submittedName>
</protein>
<dbReference type="EMBL" id="JBHSXX010000001">
    <property type="protein sequence ID" value="MFC6870969.1"/>
    <property type="molecule type" value="Genomic_DNA"/>
</dbReference>
<evidence type="ECO:0000313" key="2">
    <source>
        <dbReference type="Proteomes" id="UP001596337"/>
    </source>
</evidence>
<organism evidence="1 2">
    <name type="scientific">Haloechinothrix salitolerans</name>
    <dbReference type="NCBI Taxonomy" id="926830"/>
    <lineage>
        <taxon>Bacteria</taxon>
        <taxon>Bacillati</taxon>
        <taxon>Actinomycetota</taxon>
        <taxon>Actinomycetes</taxon>
        <taxon>Pseudonocardiales</taxon>
        <taxon>Pseudonocardiaceae</taxon>
        <taxon>Haloechinothrix</taxon>
    </lineage>
</organism>
<dbReference type="Proteomes" id="UP001596337">
    <property type="component" value="Unassembled WGS sequence"/>
</dbReference>
<gene>
    <name evidence="1" type="ORF">ACFQGD_27975</name>
</gene>
<accession>A0ABW2C8R3</accession>
<comment type="caution">
    <text evidence="1">The sequence shown here is derived from an EMBL/GenBank/DDBJ whole genome shotgun (WGS) entry which is preliminary data.</text>
</comment>
<dbReference type="RefSeq" id="WP_345399756.1">
    <property type="nucleotide sequence ID" value="NZ_BAABLA010000093.1"/>
</dbReference>
<evidence type="ECO:0000313" key="1">
    <source>
        <dbReference type="EMBL" id="MFC6870969.1"/>
    </source>
</evidence>
<sequence length="237" mass="26543">MDEQAATVVQFPHPGAEHNPRADDVPWNVDAHRRKFLRCPGRYVDADNELHDAEVVFWGEWEAPSRVERRWPACGQLPRALHWPHWIRPTADGFRQNTDPWVFGDHMFYSNCKQIVGPDRLRTSMQDLPIGSFLCFGSTIDHEFCLDTVFVVASSQPWTPAEIDDLDVDDAFAVCTAASIIAGGTDAHARFALYRGASIGNPVHGTYSFVPALPAGENGPRFARPAIRLPRLVLRLS</sequence>
<proteinExistence type="predicted"/>